<dbReference type="PANTHER" id="PTHR42913">
    <property type="entry name" value="APOPTOSIS-INDUCING FACTOR 1"/>
    <property type="match status" value="1"/>
</dbReference>
<evidence type="ECO:0000313" key="8">
    <source>
        <dbReference type="Proteomes" id="UP000032679"/>
    </source>
</evidence>
<dbReference type="InterPro" id="IPR036188">
    <property type="entry name" value="FAD/NAD-bd_sf"/>
</dbReference>
<dbReference type="AlphaFoldDB" id="A0A0D6MIG3"/>
<keyword evidence="5" id="KW-0560">Oxidoreductase</keyword>
<dbReference type="Gene3D" id="3.50.50.100">
    <property type="match status" value="1"/>
</dbReference>
<dbReference type="EMBL" id="BALE01000004">
    <property type="protein sequence ID" value="GAN53073.1"/>
    <property type="molecule type" value="Genomic_DNA"/>
</dbReference>
<dbReference type="PRINTS" id="PR00368">
    <property type="entry name" value="FADPNR"/>
</dbReference>
<dbReference type="STRING" id="1231623.Tasa_004_138"/>
<dbReference type="SUPFAM" id="SSF51905">
    <property type="entry name" value="FAD/NAD(P)-binding domain"/>
    <property type="match status" value="1"/>
</dbReference>
<evidence type="ECO:0000256" key="4">
    <source>
        <dbReference type="ARBA" id="ARBA00022827"/>
    </source>
</evidence>
<evidence type="ECO:0000256" key="5">
    <source>
        <dbReference type="ARBA" id="ARBA00023002"/>
    </source>
</evidence>
<evidence type="ECO:0000259" key="6">
    <source>
        <dbReference type="Pfam" id="PF07992"/>
    </source>
</evidence>
<evidence type="ECO:0000256" key="3">
    <source>
        <dbReference type="ARBA" id="ARBA00022630"/>
    </source>
</evidence>
<evidence type="ECO:0000313" key="7">
    <source>
        <dbReference type="EMBL" id="GAN53073.1"/>
    </source>
</evidence>
<organism evidence="7 8">
    <name type="scientific">Tanticharoenia sakaeratensis NBRC 103193</name>
    <dbReference type="NCBI Taxonomy" id="1231623"/>
    <lineage>
        <taxon>Bacteria</taxon>
        <taxon>Pseudomonadati</taxon>
        <taxon>Pseudomonadota</taxon>
        <taxon>Alphaproteobacteria</taxon>
        <taxon>Acetobacterales</taxon>
        <taxon>Acetobacteraceae</taxon>
        <taxon>Tanticharoenia</taxon>
    </lineage>
</organism>
<keyword evidence="4" id="KW-0274">FAD</keyword>
<protein>
    <submittedName>
        <fullName evidence="7">NADH dehydrogenase type II</fullName>
    </submittedName>
</protein>
<dbReference type="OrthoDB" id="9781621at2"/>
<reference evidence="7 8" key="1">
    <citation type="submission" date="2012-10" db="EMBL/GenBank/DDBJ databases">
        <title>Genome sequencing of Tanticharoenia sakaeratensis NBRC 103193.</title>
        <authorList>
            <person name="Azuma Y."/>
            <person name="Hadano H."/>
            <person name="Hirakawa H."/>
            <person name="Matsushita K."/>
        </authorList>
    </citation>
    <scope>NUCLEOTIDE SEQUENCE [LARGE SCALE GENOMIC DNA]</scope>
    <source>
        <strain evidence="7 8">NBRC 103193</strain>
    </source>
</reference>
<accession>A0A0D6MIG3</accession>
<gene>
    <name evidence="7" type="ORF">Tasa_004_138</name>
</gene>
<comment type="cofactor">
    <cofactor evidence="1">
        <name>FAD</name>
        <dbReference type="ChEBI" id="CHEBI:57692"/>
    </cofactor>
</comment>
<dbReference type="Pfam" id="PF07992">
    <property type="entry name" value="Pyr_redox_2"/>
    <property type="match status" value="1"/>
</dbReference>
<dbReference type="GO" id="GO:0003955">
    <property type="term" value="F:NAD(P)H dehydrogenase (quinone) activity"/>
    <property type="evidence" value="ECO:0007669"/>
    <property type="project" value="TreeGrafter"/>
</dbReference>
<name>A0A0D6MIG3_9PROT</name>
<dbReference type="InterPro" id="IPR023753">
    <property type="entry name" value="FAD/NAD-binding_dom"/>
</dbReference>
<dbReference type="PANTHER" id="PTHR42913:SF3">
    <property type="entry name" value="64 KDA MITOCHONDRIAL NADH DEHYDROGENASE (EUROFUNG)"/>
    <property type="match status" value="1"/>
</dbReference>
<dbReference type="GO" id="GO:0019646">
    <property type="term" value="P:aerobic electron transport chain"/>
    <property type="evidence" value="ECO:0007669"/>
    <property type="project" value="TreeGrafter"/>
</dbReference>
<evidence type="ECO:0000256" key="1">
    <source>
        <dbReference type="ARBA" id="ARBA00001974"/>
    </source>
</evidence>
<dbReference type="InterPro" id="IPR051169">
    <property type="entry name" value="NADH-Q_oxidoreductase"/>
</dbReference>
<feature type="domain" description="FAD/NAD(P)-binding" evidence="6">
    <location>
        <begin position="5"/>
        <end position="323"/>
    </location>
</feature>
<keyword evidence="8" id="KW-1185">Reference proteome</keyword>
<dbReference type="Proteomes" id="UP000032679">
    <property type="component" value="Unassembled WGS sequence"/>
</dbReference>
<evidence type="ECO:0000256" key="2">
    <source>
        <dbReference type="ARBA" id="ARBA00005272"/>
    </source>
</evidence>
<dbReference type="RefSeq" id="WP_048846605.1">
    <property type="nucleotide sequence ID" value="NZ_BALE01000004.1"/>
</dbReference>
<comment type="caution">
    <text evidence="7">The sequence shown here is derived from an EMBL/GenBank/DDBJ whole genome shotgun (WGS) entry which is preliminary data.</text>
</comment>
<keyword evidence="3" id="KW-0285">Flavoprotein</keyword>
<comment type="similarity">
    <text evidence="2">Belongs to the NADH dehydrogenase family.</text>
</comment>
<proteinExistence type="inferred from homology"/>
<sequence length="416" mass="44424">MSASYRVVIVGGGVGGMELVVGLGKQRAAHPPLEVTLIDRSSVHYWKPMLHEFAAGTVSHEQDCIDFSVEAARHNFRFVQASLSGVDRAAKSIAVTTAGGAHQSIPYDALVVALGSRANDFGIAGVLEHCAFIDSLSDASAFRARFRDEFIAADREQRPLAIGIVGGGATGTQLAAELCHAIDETPSLGPAARARTLRMTLIETGPRILPAFPERVSTEARAQLEKLGVDVRCEAMVIGVDETGFALKDGTHIDAPLKVWAAGVRATDATNLFEDLDRGRGGQITVDAHLRTPKDPSIFAIGDCARNNEEPLPATAQVARQQGIYLAQNMERFAAGGPVDPFVYRDRGSVVAFANYNGWGMMPNAKSFGGGPLRGIGARLVHDILYRQHQGTVSGHARGVTAFLQGLFGKRDQHPL</sequence>